<dbReference type="OrthoDB" id="5526340at2"/>
<proteinExistence type="inferred from homology"/>
<dbReference type="EMBL" id="BMKN01000002">
    <property type="protein sequence ID" value="GGE58399.1"/>
    <property type="molecule type" value="Genomic_DNA"/>
</dbReference>
<dbReference type="GO" id="GO:0003677">
    <property type="term" value="F:DNA binding"/>
    <property type="evidence" value="ECO:0007669"/>
    <property type="project" value="UniProtKB-KW"/>
</dbReference>
<dbReference type="RefSeq" id="WP_095594633.1">
    <property type="nucleotide sequence ID" value="NZ_BMKN01000002.1"/>
</dbReference>
<gene>
    <name evidence="6" type="ORF">GCM10011517_27640</name>
</gene>
<dbReference type="Gene3D" id="3.40.190.10">
    <property type="entry name" value="Periplasmic binding protein-like II"/>
    <property type="match status" value="2"/>
</dbReference>
<dbReference type="Pfam" id="PF00126">
    <property type="entry name" value="HTH_1"/>
    <property type="match status" value="1"/>
</dbReference>
<dbReference type="PANTHER" id="PTHR30537">
    <property type="entry name" value="HTH-TYPE TRANSCRIPTIONAL REGULATOR"/>
    <property type="match status" value="1"/>
</dbReference>
<evidence type="ECO:0000256" key="1">
    <source>
        <dbReference type="ARBA" id="ARBA00009437"/>
    </source>
</evidence>
<dbReference type="GO" id="GO:0003700">
    <property type="term" value="F:DNA-binding transcription factor activity"/>
    <property type="evidence" value="ECO:0007669"/>
    <property type="project" value="InterPro"/>
</dbReference>
<dbReference type="Gene3D" id="1.10.10.10">
    <property type="entry name" value="Winged helix-like DNA-binding domain superfamily/Winged helix DNA-binding domain"/>
    <property type="match status" value="1"/>
</dbReference>
<dbReference type="SUPFAM" id="SSF46785">
    <property type="entry name" value="Winged helix' DNA-binding domain"/>
    <property type="match status" value="1"/>
</dbReference>
<reference evidence="6" key="1">
    <citation type="journal article" date="2014" name="Int. J. Syst. Evol. Microbiol.">
        <title>Complete genome sequence of Corynebacterium casei LMG S-19264T (=DSM 44701T), isolated from a smear-ripened cheese.</title>
        <authorList>
            <consortium name="US DOE Joint Genome Institute (JGI-PGF)"/>
            <person name="Walter F."/>
            <person name="Albersmeier A."/>
            <person name="Kalinowski J."/>
            <person name="Ruckert C."/>
        </authorList>
    </citation>
    <scope>NUCLEOTIDE SEQUENCE</scope>
    <source>
        <strain evidence="6">CGMCC 1.16012</strain>
    </source>
</reference>
<dbReference type="InterPro" id="IPR036390">
    <property type="entry name" value="WH_DNA-bd_sf"/>
</dbReference>
<reference evidence="6" key="2">
    <citation type="submission" date="2020-09" db="EMBL/GenBank/DDBJ databases">
        <authorList>
            <person name="Sun Q."/>
            <person name="Zhou Y."/>
        </authorList>
    </citation>
    <scope>NUCLEOTIDE SEQUENCE</scope>
    <source>
        <strain evidence="6">CGMCC 1.16012</strain>
    </source>
</reference>
<keyword evidence="4" id="KW-0804">Transcription</keyword>
<protein>
    <submittedName>
        <fullName evidence="6">Transcriptional regulator</fullName>
    </submittedName>
</protein>
<dbReference type="InterPro" id="IPR000847">
    <property type="entry name" value="LysR_HTH_N"/>
</dbReference>
<evidence type="ECO:0000313" key="6">
    <source>
        <dbReference type="EMBL" id="GGE58399.1"/>
    </source>
</evidence>
<organism evidence="6 7">
    <name type="scientific">Actibacterium pelagium</name>
    <dbReference type="NCBI Taxonomy" id="2029103"/>
    <lineage>
        <taxon>Bacteria</taxon>
        <taxon>Pseudomonadati</taxon>
        <taxon>Pseudomonadota</taxon>
        <taxon>Alphaproteobacteria</taxon>
        <taxon>Rhodobacterales</taxon>
        <taxon>Roseobacteraceae</taxon>
        <taxon>Actibacterium</taxon>
    </lineage>
</organism>
<keyword evidence="7" id="KW-1185">Reference proteome</keyword>
<dbReference type="InterPro" id="IPR005119">
    <property type="entry name" value="LysR_subst-bd"/>
</dbReference>
<keyword evidence="3" id="KW-0238">DNA-binding</keyword>
<dbReference type="InterPro" id="IPR036388">
    <property type="entry name" value="WH-like_DNA-bd_sf"/>
</dbReference>
<dbReference type="Pfam" id="PF03466">
    <property type="entry name" value="LysR_substrate"/>
    <property type="match status" value="1"/>
</dbReference>
<dbReference type="FunFam" id="1.10.10.10:FF:000001">
    <property type="entry name" value="LysR family transcriptional regulator"/>
    <property type="match status" value="1"/>
</dbReference>
<evidence type="ECO:0000256" key="3">
    <source>
        <dbReference type="ARBA" id="ARBA00023125"/>
    </source>
</evidence>
<comment type="similarity">
    <text evidence="1">Belongs to the LysR transcriptional regulatory family.</text>
</comment>
<sequence length="330" mass="37374">MARALNLNAYLYFETVARRGTITRAAEELTVSPSAVSQQIKLLEQYLGVRLFRREGRRLSLTLEGEQLFQTSSTSLTMLRDAQRNLGRTRESRRLNLRVTPSFGVRWLAPRLHDFITRYPDWDLRVDAAPDPTDFNREVMDLDIRYGSGLGSDHWSGFHTRVVMHDHVLPLCSPDYLASLPKGASPADLFDAARLIDSARALCQWDLWLLQNGIATRGNRKTILMDRSSMSLQLALDGAGIVLESLALALPEVSEGRLVPVTPKLPVLRFPAYWALCPTRHLQRRAVRLFLDWQEAEAEIHDQTLNKVLAQHSLKVQDIELDAVQRSDGP</sequence>
<evidence type="ECO:0000256" key="4">
    <source>
        <dbReference type="ARBA" id="ARBA00023163"/>
    </source>
</evidence>
<dbReference type="PANTHER" id="PTHR30537:SF5">
    <property type="entry name" value="HTH-TYPE TRANSCRIPTIONAL ACTIVATOR TTDR-RELATED"/>
    <property type="match status" value="1"/>
</dbReference>
<dbReference type="InterPro" id="IPR058163">
    <property type="entry name" value="LysR-type_TF_proteobact-type"/>
</dbReference>
<dbReference type="PROSITE" id="PS50931">
    <property type="entry name" value="HTH_LYSR"/>
    <property type="match status" value="1"/>
</dbReference>
<dbReference type="AlphaFoldDB" id="A0A917AK08"/>
<dbReference type="Proteomes" id="UP000606730">
    <property type="component" value="Unassembled WGS sequence"/>
</dbReference>
<dbReference type="PRINTS" id="PR00039">
    <property type="entry name" value="HTHLYSR"/>
</dbReference>
<dbReference type="SUPFAM" id="SSF53850">
    <property type="entry name" value="Periplasmic binding protein-like II"/>
    <property type="match status" value="1"/>
</dbReference>
<evidence type="ECO:0000256" key="2">
    <source>
        <dbReference type="ARBA" id="ARBA00023015"/>
    </source>
</evidence>
<feature type="domain" description="HTH lysR-type" evidence="5">
    <location>
        <begin position="5"/>
        <end position="62"/>
    </location>
</feature>
<accession>A0A917AK08</accession>
<keyword evidence="2" id="KW-0805">Transcription regulation</keyword>
<dbReference type="CDD" id="cd08432">
    <property type="entry name" value="PBP2_GcdR_TrpI_HvrB_AmpR_like"/>
    <property type="match status" value="1"/>
</dbReference>
<comment type="caution">
    <text evidence="6">The sequence shown here is derived from an EMBL/GenBank/DDBJ whole genome shotgun (WGS) entry which is preliminary data.</text>
</comment>
<evidence type="ECO:0000313" key="7">
    <source>
        <dbReference type="Proteomes" id="UP000606730"/>
    </source>
</evidence>
<evidence type="ECO:0000259" key="5">
    <source>
        <dbReference type="PROSITE" id="PS50931"/>
    </source>
</evidence>
<name>A0A917AK08_9RHOB</name>